<evidence type="ECO:0000313" key="9">
    <source>
        <dbReference type="EMBL" id="SMH46628.1"/>
    </source>
</evidence>
<keyword evidence="5" id="KW-1133">Transmembrane helix</keyword>
<gene>
    <name evidence="9" type="ORF">SAMN02982922_3379</name>
</gene>
<keyword evidence="3 4" id="KW-0175">Coiled coil</keyword>
<proteinExistence type="inferred from homology"/>
<evidence type="ECO:0000259" key="7">
    <source>
        <dbReference type="Pfam" id="PF25954"/>
    </source>
</evidence>
<evidence type="ECO:0000256" key="2">
    <source>
        <dbReference type="ARBA" id="ARBA00009477"/>
    </source>
</evidence>
<dbReference type="AlphaFoldDB" id="A0A1X7P6U9"/>
<dbReference type="Gene3D" id="6.20.50.140">
    <property type="match status" value="1"/>
</dbReference>
<feature type="domain" description="CusB-like beta-barrel" evidence="7">
    <location>
        <begin position="253"/>
        <end position="328"/>
    </location>
</feature>
<dbReference type="NCBIfam" id="TIGR01730">
    <property type="entry name" value="RND_mfp"/>
    <property type="match status" value="1"/>
</dbReference>
<dbReference type="GO" id="GO:0030313">
    <property type="term" value="C:cell envelope"/>
    <property type="evidence" value="ECO:0007669"/>
    <property type="project" value="UniProtKB-SubCell"/>
</dbReference>
<feature type="transmembrane region" description="Helical" evidence="5">
    <location>
        <begin position="34"/>
        <end position="52"/>
    </location>
</feature>
<dbReference type="Gene3D" id="1.10.287.470">
    <property type="entry name" value="Helix hairpin bin"/>
    <property type="match status" value="1"/>
</dbReference>
<dbReference type="PANTHER" id="PTHR32347:SF14">
    <property type="entry name" value="EFFLUX SYSTEM COMPONENT YKNX-RELATED"/>
    <property type="match status" value="1"/>
</dbReference>
<dbReference type="Proteomes" id="UP000193083">
    <property type="component" value="Unassembled WGS sequence"/>
</dbReference>
<comment type="similarity">
    <text evidence="2">Belongs to the membrane fusion protein (MFP) (TC 8.A.1) family.</text>
</comment>
<dbReference type="GO" id="GO:0016020">
    <property type="term" value="C:membrane"/>
    <property type="evidence" value="ECO:0007669"/>
    <property type="project" value="InterPro"/>
</dbReference>
<dbReference type="InterPro" id="IPR050465">
    <property type="entry name" value="UPF0194_transport"/>
</dbReference>
<keyword evidence="5" id="KW-0812">Transmembrane</keyword>
<dbReference type="InterPro" id="IPR058792">
    <property type="entry name" value="Beta-barrel_RND_2"/>
</dbReference>
<organism evidence="9 10">
    <name type="scientific">Mesorhizobium australicum</name>
    <dbReference type="NCBI Taxonomy" id="536018"/>
    <lineage>
        <taxon>Bacteria</taxon>
        <taxon>Pseudomonadati</taxon>
        <taxon>Pseudomonadota</taxon>
        <taxon>Alphaproteobacteria</taxon>
        <taxon>Hyphomicrobiales</taxon>
        <taxon>Phyllobacteriaceae</taxon>
        <taxon>Mesorhizobium</taxon>
    </lineage>
</organism>
<feature type="domain" description="Multidrug resistance protein MdtA-like barrel-sandwich hybrid" evidence="6">
    <location>
        <begin position="88"/>
        <end position="241"/>
    </location>
</feature>
<dbReference type="Pfam" id="PF25967">
    <property type="entry name" value="RND-MFP_C"/>
    <property type="match status" value="1"/>
</dbReference>
<keyword evidence="10" id="KW-1185">Reference proteome</keyword>
<dbReference type="Gene3D" id="2.40.50.100">
    <property type="match status" value="1"/>
</dbReference>
<dbReference type="Pfam" id="PF25954">
    <property type="entry name" value="Beta-barrel_RND_2"/>
    <property type="match status" value="1"/>
</dbReference>
<feature type="coiled-coil region" evidence="4">
    <location>
        <begin position="128"/>
        <end position="155"/>
    </location>
</feature>
<dbReference type="EMBL" id="FXBL01000004">
    <property type="protein sequence ID" value="SMH46628.1"/>
    <property type="molecule type" value="Genomic_DNA"/>
</dbReference>
<protein>
    <submittedName>
        <fullName evidence="9">HlyD family secretion protein</fullName>
    </submittedName>
</protein>
<name>A0A1X7P6U9_9HYPH</name>
<reference evidence="9 10" key="1">
    <citation type="submission" date="2017-04" db="EMBL/GenBank/DDBJ databases">
        <authorList>
            <person name="Afonso C.L."/>
            <person name="Miller P.J."/>
            <person name="Scott M.A."/>
            <person name="Spackman E."/>
            <person name="Goraichik I."/>
            <person name="Dimitrov K.M."/>
            <person name="Suarez D.L."/>
            <person name="Swayne D.E."/>
        </authorList>
    </citation>
    <scope>NUCLEOTIDE SEQUENCE [LARGE SCALE GENOMIC DNA]</scope>
    <source>
        <strain evidence="9 10">B5P</strain>
    </source>
</reference>
<feature type="domain" description="Multidrug resistance protein MdtA-like C-terminal permuted SH3" evidence="8">
    <location>
        <begin position="376"/>
        <end position="425"/>
    </location>
</feature>
<evidence type="ECO:0000256" key="4">
    <source>
        <dbReference type="SAM" id="Coils"/>
    </source>
</evidence>
<dbReference type="SUPFAM" id="SSF111369">
    <property type="entry name" value="HlyD-like secretion proteins"/>
    <property type="match status" value="1"/>
</dbReference>
<dbReference type="OrthoDB" id="9791520at2"/>
<dbReference type="PRINTS" id="PR01490">
    <property type="entry name" value="RTXTOXIND"/>
</dbReference>
<evidence type="ECO:0000256" key="3">
    <source>
        <dbReference type="ARBA" id="ARBA00023054"/>
    </source>
</evidence>
<dbReference type="PANTHER" id="PTHR32347">
    <property type="entry name" value="EFFLUX SYSTEM COMPONENT YKNX-RELATED"/>
    <property type="match status" value="1"/>
</dbReference>
<dbReference type="Pfam" id="PF25917">
    <property type="entry name" value="BSH_RND"/>
    <property type="match status" value="1"/>
</dbReference>
<dbReference type="GO" id="GO:0022857">
    <property type="term" value="F:transmembrane transporter activity"/>
    <property type="evidence" value="ECO:0007669"/>
    <property type="project" value="InterPro"/>
</dbReference>
<evidence type="ECO:0000256" key="1">
    <source>
        <dbReference type="ARBA" id="ARBA00004196"/>
    </source>
</evidence>
<dbReference type="InterPro" id="IPR058627">
    <property type="entry name" value="MdtA-like_C"/>
</dbReference>
<keyword evidence="5" id="KW-0472">Membrane</keyword>
<comment type="subcellular location">
    <subcellularLocation>
        <location evidence="1">Cell envelope</location>
    </subcellularLocation>
</comment>
<sequence length="427" mass="45243">MDQIVSRPKADQTPQVATSLALGKQAPRRGPGRWIVAVLVLAAVAAGGLWYWSSSSSSTAPVYVTSAAERGDITTTITATGTLQPVTQVDVSSELSGVVRTVEVSENQTIAKGDVLLTLDTTRRVAQVERAEASVEAARAKVDDARVTLKETELTYDRTLSLSRRGMVADQALETATAARDRAASAVSSAQANLSIAEADLKLQQADLAQSTIYAPIDGVVLTRDVDPGQTVASSLSAPVLFVIAADLAHMELEAAIDEADIGTVEKGQKASFTVDAFPGRTFDAAISDLAYASVTTDGVVTYEAKLAVANDDLILRPGMTATVSVVTREAKGVLTVPSEAFRFRPPAVETSRGFNLQTMFMPRPPRNRAPQTAQPADGSRTLYVLRDGAPAEVRVRTGSTDGRKTEIVSGLEEGDQVIVSTRQRRS</sequence>
<evidence type="ECO:0000259" key="8">
    <source>
        <dbReference type="Pfam" id="PF25967"/>
    </source>
</evidence>
<evidence type="ECO:0000259" key="6">
    <source>
        <dbReference type="Pfam" id="PF25917"/>
    </source>
</evidence>
<dbReference type="InterPro" id="IPR058625">
    <property type="entry name" value="MdtA-like_BSH"/>
</dbReference>
<evidence type="ECO:0000313" key="10">
    <source>
        <dbReference type="Proteomes" id="UP000193083"/>
    </source>
</evidence>
<accession>A0A1X7P6U9</accession>
<dbReference type="Gene3D" id="2.40.30.170">
    <property type="match status" value="1"/>
</dbReference>
<evidence type="ECO:0000256" key="5">
    <source>
        <dbReference type="SAM" id="Phobius"/>
    </source>
</evidence>
<dbReference type="InterPro" id="IPR006143">
    <property type="entry name" value="RND_pump_MFP"/>
</dbReference>
<dbReference type="RefSeq" id="WP_085465212.1">
    <property type="nucleotide sequence ID" value="NZ_FXBL01000004.1"/>
</dbReference>